<dbReference type="RefSeq" id="WP_005819340.1">
    <property type="nucleotide sequence ID" value="NZ_JGDJ01000170.1"/>
</dbReference>
<evidence type="ECO:0000256" key="3">
    <source>
        <dbReference type="ARBA" id="ARBA00023163"/>
    </source>
</evidence>
<comment type="caution">
    <text evidence="5">The sequence shown here is derived from an EMBL/GenBank/DDBJ whole genome shotgun (WGS) entry which is preliminary data.</text>
</comment>
<dbReference type="InterPro" id="IPR036286">
    <property type="entry name" value="LexA/Signal_pep-like_sf"/>
</dbReference>
<evidence type="ECO:0000313" key="6">
    <source>
        <dbReference type="Proteomes" id="UP000022082"/>
    </source>
</evidence>
<dbReference type="AlphaFoldDB" id="A0A016ALF7"/>
<feature type="domain" description="Peptidase S24/S26A/S26B/S26C" evidence="4">
    <location>
        <begin position="94"/>
        <end position="201"/>
    </location>
</feature>
<evidence type="ECO:0000256" key="2">
    <source>
        <dbReference type="ARBA" id="ARBA00023125"/>
    </source>
</evidence>
<keyword evidence="1" id="KW-0805">Transcription regulation</keyword>
<protein>
    <submittedName>
        <fullName evidence="5">Peptidase S24-like family protein</fullName>
    </submittedName>
</protein>
<reference evidence="5 6" key="1">
    <citation type="submission" date="2014-02" db="EMBL/GenBank/DDBJ databases">
        <authorList>
            <person name="Sears C."/>
            <person name="Carroll K."/>
            <person name="Sack B.R."/>
            <person name="Qadri F."/>
            <person name="Myers L.L."/>
            <person name="Chung G.-T."/>
            <person name="Escheverria P."/>
            <person name="Fraser C.M."/>
            <person name="Sadzewicz L."/>
            <person name="Shefchek K.A."/>
            <person name="Tallon L."/>
            <person name="Das S.P."/>
            <person name="Daugherty S."/>
            <person name="Mongodin E.F."/>
        </authorList>
    </citation>
    <scope>NUCLEOTIDE SEQUENCE [LARGE SCALE GENOMIC DNA]</scope>
    <source>
        <strain evidence="5 6">S36L11</strain>
    </source>
</reference>
<dbReference type="SUPFAM" id="SSF51306">
    <property type="entry name" value="LexA/Signal peptidase"/>
    <property type="match status" value="1"/>
</dbReference>
<organism evidence="5 6">
    <name type="scientific">Bacteroides fragilis str. S36L11</name>
    <dbReference type="NCBI Taxonomy" id="1339327"/>
    <lineage>
        <taxon>Bacteria</taxon>
        <taxon>Pseudomonadati</taxon>
        <taxon>Bacteroidota</taxon>
        <taxon>Bacteroidia</taxon>
        <taxon>Bacteroidales</taxon>
        <taxon>Bacteroidaceae</taxon>
        <taxon>Bacteroides</taxon>
    </lineage>
</organism>
<accession>A0A016ALF7</accession>
<evidence type="ECO:0000313" key="5">
    <source>
        <dbReference type="EMBL" id="EXZ29166.1"/>
    </source>
</evidence>
<dbReference type="PANTHER" id="PTHR40661:SF1">
    <property type="entry name" value="HTH CRO_C1-TYPE DOMAIN-CONTAINING PROTEIN"/>
    <property type="match status" value="1"/>
</dbReference>
<dbReference type="Proteomes" id="UP000022082">
    <property type="component" value="Unassembled WGS sequence"/>
</dbReference>
<name>A0A016ALF7_BACFG</name>
<dbReference type="Pfam" id="PF00717">
    <property type="entry name" value="Peptidase_S24"/>
    <property type="match status" value="1"/>
</dbReference>
<dbReference type="InterPro" id="IPR015927">
    <property type="entry name" value="Peptidase_S24_S26A/B/C"/>
</dbReference>
<evidence type="ECO:0000259" key="4">
    <source>
        <dbReference type="Pfam" id="PF00717"/>
    </source>
</evidence>
<gene>
    <name evidence="5" type="ORF">M136_1597</name>
</gene>
<sequence length="214" mass="23889">MTTINERIQIVVNELFDGNRSELCRKSGVPIGTMSSILGERQSSPNIDILQLIYSAIAEFPVSVEWFFTGKGDMKRKGDVTKYVEETRPRIPYTAAAGAISIAMEGVTKSQCEQIPLVKAFPKYDFTIQVQGDSMTPAYNSGDEVACLFIKNSNFIQWGRVHVLDTAQGIVIKRIYDADDAILCVSEFSEKYPEFKIPKSEIYSVSLVVGQLRL</sequence>
<dbReference type="GO" id="GO:0003677">
    <property type="term" value="F:DNA binding"/>
    <property type="evidence" value="ECO:0007669"/>
    <property type="project" value="UniProtKB-KW"/>
</dbReference>
<keyword evidence="3" id="KW-0804">Transcription</keyword>
<dbReference type="Gene3D" id="2.10.109.10">
    <property type="entry name" value="Umud Fragment, subunit A"/>
    <property type="match status" value="1"/>
</dbReference>
<dbReference type="PANTHER" id="PTHR40661">
    <property type="match status" value="1"/>
</dbReference>
<dbReference type="InterPro" id="IPR039418">
    <property type="entry name" value="LexA-like"/>
</dbReference>
<dbReference type="CDD" id="cd06529">
    <property type="entry name" value="S24_LexA-like"/>
    <property type="match status" value="1"/>
</dbReference>
<keyword evidence="2" id="KW-0238">DNA-binding</keyword>
<evidence type="ECO:0000256" key="1">
    <source>
        <dbReference type="ARBA" id="ARBA00023015"/>
    </source>
</evidence>
<dbReference type="EMBL" id="JGDJ01000170">
    <property type="protein sequence ID" value="EXZ29166.1"/>
    <property type="molecule type" value="Genomic_DNA"/>
</dbReference>
<proteinExistence type="predicted"/>
<dbReference type="PATRIC" id="fig|1339327.3.peg.2241"/>